<keyword evidence="4 8" id="KW-0479">Metal-binding</keyword>
<dbReference type="HAMAP" id="MF_01818">
    <property type="entry name" value="RNase_Z_BN"/>
    <property type="match status" value="1"/>
</dbReference>
<comment type="similarity">
    <text evidence="8">Belongs to the RNase Z family.</text>
</comment>
<feature type="binding site" evidence="8">
    <location>
        <position position="67"/>
    </location>
    <ligand>
        <name>Zn(2+)</name>
        <dbReference type="ChEBI" id="CHEBI:29105"/>
        <label>2</label>
        <note>catalytic</note>
    </ligand>
</feature>
<feature type="binding site" evidence="8">
    <location>
        <position position="212"/>
    </location>
    <ligand>
        <name>Zn(2+)</name>
        <dbReference type="ChEBI" id="CHEBI:29105"/>
        <label>2</label>
        <note>catalytic</note>
    </ligand>
</feature>
<evidence type="ECO:0000256" key="2">
    <source>
        <dbReference type="ARBA" id="ARBA00022694"/>
    </source>
</evidence>
<dbReference type="Pfam" id="PF23023">
    <property type="entry name" value="Anti-Pycsar_Apyc1"/>
    <property type="match status" value="1"/>
</dbReference>
<keyword evidence="6 8" id="KW-0378">Hydrolase</keyword>
<keyword evidence="10" id="KW-1185">Reference proteome</keyword>
<evidence type="ECO:0000256" key="4">
    <source>
        <dbReference type="ARBA" id="ARBA00022723"/>
    </source>
</evidence>
<dbReference type="AlphaFoldDB" id="A0A4R0NP24"/>
<keyword evidence="2 8" id="KW-0819">tRNA processing</keyword>
<evidence type="ECO:0000256" key="7">
    <source>
        <dbReference type="ARBA" id="ARBA00022833"/>
    </source>
</evidence>
<feature type="binding site" evidence="8">
    <location>
        <position position="66"/>
    </location>
    <ligand>
        <name>Zn(2+)</name>
        <dbReference type="ChEBI" id="CHEBI:29105"/>
        <label>2</label>
        <note>catalytic</note>
    </ligand>
</feature>
<accession>A0A4R0NP24</accession>
<feature type="binding site" evidence="8">
    <location>
        <position position="212"/>
    </location>
    <ligand>
        <name>Zn(2+)</name>
        <dbReference type="ChEBI" id="CHEBI:29105"/>
        <label>1</label>
        <note>catalytic</note>
    </ligand>
</feature>
<feature type="binding site" evidence="8">
    <location>
        <position position="62"/>
    </location>
    <ligand>
        <name>Zn(2+)</name>
        <dbReference type="ChEBI" id="CHEBI:29105"/>
        <label>1</label>
        <note>catalytic</note>
    </ligand>
</feature>
<evidence type="ECO:0000313" key="9">
    <source>
        <dbReference type="EMBL" id="TCD01433.1"/>
    </source>
</evidence>
<feature type="binding site" evidence="8">
    <location>
        <position position="142"/>
    </location>
    <ligand>
        <name>Zn(2+)</name>
        <dbReference type="ChEBI" id="CHEBI:29105"/>
        <label>1</label>
        <note>catalytic</note>
    </ligand>
</feature>
<dbReference type="PANTHER" id="PTHR46018:SF2">
    <property type="entry name" value="ZINC PHOSPHODIESTERASE ELAC PROTEIN 1"/>
    <property type="match status" value="1"/>
</dbReference>
<comment type="subunit">
    <text evidence="1 8">Homodimer.</text>
</comment>
<sequence length="303" mass="34611">MKFEVTILGSSSATPVYNRNPTAQLLNCNEKFYLIDCGEGTQQQLMKFGFKASKIDFVFISHLHGDHYFGLIGLLSSLHLNGRIKPIKIFAPAALLEILTIQFKYSETVIRYPIEFIATEADESRQIFENADMTVETIVLNHRIPCTGFKFVQKKRLRKLIIEKLESENIDVEYYPLLKRGVDLALPDGRALLNSDYTIDSEKPKTYCYCSDTLFDERYFNSIRDCDTLYHESTFLHEMLDRANQTHHTTALQAAQIAKMTGAAKLLIGHFSSRYKTLQPLLDEAISVFEHTEIALEGVTYSI</sequence>
<evidence type="ECO:0000256" key="8">
    <source>
        <dbReference type="HAMAP-Rule" id="MF_01818"/>
    </source>
</evidence>
<dbReference type="OrthoDB" id="9800940at2"/>
<dbReference type="PANTHER" id="PTHR46018">
    <property type="entry name" value="ZINC PHOSPHODIESTERASE ELAC PROTEIN 1"/>
    <property type="match status" value="1"/>
</dbReference>
<dbReference type="GO" id="GO:0042781">
    <property type="term" value="F:3'-tRNA processing endoribonuclease activity"/>
    <property type="evidence" value="ECO:0007669"/>
    <property type="project" value="UniProtKB-UniRule"/>
</dbReference>
<keyword evidence="3 8" id="KW-0540">Nuclease</keyword>
<evidence type="ECO:0000256" key="6">
    <source>
        <dbReference type="ARBA" id="ARBA00022801"/>
    </source>
</evidence>
<feature type="binding site" evidence="8">
    <location>
        <position position="270"/>
    </location>
    <ligand>
        <name>Zn(2+)</name>
        <dbReference type="ChEBI" id="CHEBI:29105"/>
        <label>2</label>
        <note>catalytic</note>
    </ligand>
</feature>
<evidence type="ECO:0000256" key="1">
    <source>
        <dbReference type="ARBA" id="ARBA00011738"/>
    </source>
</evidence>
<dbReference type="NCBIfam" id="NF000801">
    <property type="entry name" value="PRK00055.1-3"/>
    <property type="match status" value="1"/>
</dbReference>
<dbReference type="EC" id="3.1.26.11" evidence="8"/>
<reference evidence="9 10" key="1">
    <citation type="submission" date="2019-02" db="EMBL/GenBank/DDBJ databases">
        <title>Pedobacter sp. RP-1-14 sp. nov., isolated from Arctic soil.</title>
        <authorList>
            <person name="Dahal R.H."/>
        </authorList>
    </citation>
    <scope>NUCLEOTIDE SEQUENCE [LARGE SCALE GENOMIC DNA]</scope>
    <source>
        <strain evidence="9 10">RP-1-14</strain>
    </source>
</reference>
<gene>
    <name evidence="8" type="primary">rnz</name>
    <name evidence="9" type="ORF">EZ437_11865</name>
</gene>
<feature type="binding site" evidence="8">
    <location>
        <position position="64"/>
    </location>
    <ligand>
        <name>Zn(2+)</name>
        <dbReference type="ChEBI" id="CHEBI:29105"/>
        <label>1</label>
        <note>catalytic</note>
    </ligand>
</feature>
<comment type="caution">
    <text evidence="9">The sequence shown here is derived from an EMBL/GenBank/DDBJ whole genome shotgun (WGS) entry which is preliminary data.</text>
</comment>
<organism evidence="9 10">
    <name type="scientific">Pedobacter psychroterrae</name>
    <dbReference type="NCBI Taxonomy" id="2530453"/>
    <lineage>
        <taxon>Bacteria</taxon>
        <taxon>Pseudomonadati</taxon>
        <taxon>Bacteroidota</taxon>
        <taxon>Sphingobacteriia</taxon>
        <taxon>Sphingobacteriales</taxon>
        <taxon>Sphingobacteriaceae</taxon>
        <taxon>Pedobacter</taxon>
    </lineage>
</organism>
<proteinExistence type="inferred from homology"/>
<dbReference type="SUPFAM" id="SSF56281">
    <property type="entry name" value="Metallo-hydrolase/oxidoreductase"/>
    <property type="match status" value="1"/>
</dbReference>
<dbReference type="CDD" id="cd07717">
    <property type="entry name" value="RNaseZ_ZiPD-like_MBL-fold"/>
    <property type="match status" value="1"/>
</dbReference>
<dbReference type="RefSeq" id="WP_131596233.1">
    <property type="nucleotide sequence ID" value="NZ_SJSL01000002.1"/>
</dbReference>
<dbReference type="GO" id="GO:0008270">
    <property type="term" value="F:zinc ion binding"/>
    <property type="evidence" value="ECO:0007669"/>
    <property type="project" value="UniProtKB-UniRule"/>
</dbReference>
<feature type="active site" description="Proton acceptor" evidence="8">
    <location>
        <position position="66"/>
    </location>
</feature>
<evidence type="ECO:0000256" key="3">
    <source>
        <dbReference type="ARBA" id="ARBA00022722"/>
    </source>
</evidence>
<comment type="catalytic activity">
    <reaction evidence="8">
        <text>Endonucleolytic cleavage of RNA, removing extra 3' nucleotides from tRNA precursor, generating 3' termini of tRNAs. A 3'-hydroxy group is left at the tRNA terminus and a 5'-phosphoryl group is left at the trailer molecule.</text>
        <dbReference type="EC" id="3.1.26.11"/>
    </reaction>
</comment>
<dbReference type="Gene3D" id="3.60.15.10">
    <property type="entry name" value="Ribonuclease Z/Hydroxyacylglutathione hydrolase-like"/>
    <property type="match status" value="1"/>
</dbReference>
<comment type="cofactor">
    <cofactor evidence="8">
        <name>Zn(2+)</name>
        <dbReference type="ChEBI" id="CHEBI:29105"/>
    </cofactor>
    <text evidence="8">Binds 2 Zn(2+) ions.</text>
</comment>
<keyword evidence="5 8" id="KW-0255">Endonuclease</keyword>
<keyword evidence="7 8" id="KW-0862">Zinc</keyword>
<evidence type="ECO:0000313" key="10">
    <source>
        <dbReference type="Proteomes" id="UP000293347"/>
    </source>
</evidence>
<evidence type="ECO:0000256" key="5">
    <source>
        <dbReference type="ARBA" id="ARBA00022759"/>
    </source>
</evidence>
<name>A0A4R0NP24_9SPHI</name>
<protein>
    <recommendedName>
        <fullName evidence="8">Ribonuclease Z</fullName>
        <shortName evidence="8">RNase Z</shortName>
        <ecNumber evidence="8">3.1.26.11</ecNumber>
    </recommendedName>
    <alternativeName>
        <fullName evidence="8">tRNA 3 endonuclease</fullName>
    </alternativeName>
    <alternativeName>
        <fullName evidence="8">tRNase Z</fullName>
    </alternativeName>
</protein>
<dbReference type="InterPro" id="IPR013471">
    <property type="entry name" value="RNase_Z/BN"/>
</dbReference>
<dbReference type="EMBL" id="SJSL01000002">
    <property type="protein sequence ID" value="TCD01433.1"/>
    <property type="molecule type" value="Genomic_DNA"/>
</dbReference>
<dbReference type="InterPro" id="IPR036866">
    <property type="entry name" value="RibonucZ/Hydroxyglut_hydro"/>
</dbReference>
<dbReference type="Proteomes" id="UP000293347">
    <property type="component" value="Unassembled WGS sequence"/>
</dbReference>
<comment type="function">
    <text evidence="8">Zinc phosphodiesterase, which displays some tRNA 3'-processing endonuclease activity. Probably involved in tRNA maturation, by removing a 3'-trailer from precursor tRNA.</text>
</comment>